<reference evidence="4 5" key="1">
    <citation type="submission" date="2018-09" db="EMBL/GenBank/DDBJ databases">
        <title>Genomic investigation of the strawberry pathogen Phytophthora fragariae indicates pathogenicity is determined by transcriptional variation in three key races.</title>
        <authorList>
            <person name="Adams T.M."/>
            <person name="Armitage A.D."/>
            <person name="Sobczyk M.K."/>
            <person name="Bates H.J."/>
            <person name="Dunwell J.M."/>
            <person name="Nellist C.F."/>
            <person name="Harrison R.J."/>
        </authorList>
    </citation>
    <scope>NUCLEOTIDE SEQUENCE [LARGE SCALE GENOMIC DNA]</scope>
    <source>
        <strain evidence="2 4">SCRP249</strain>
        <strain evidence="3 5">SCRP324</strain>
    </source>
</reference>
<evidence type="ECO:0000256" key="1">
    <source>
        <dbReference type="SAM" id="SignalP"/>
    </source>
</evidence>
<evidence type="ECO:0000313" key="2">
    <source>
        <dbReference type="EMBL" id="KAE8954351.1"/>
    </source>
</evidence>
<name>A0A6A3G8Y0_9STRA</name>
<sequence>MLHQNACILLALGAGIVDGWGAPVRYCARIFSNTGFSNTGFSNTGFSNTGPPN</sequence>
<comment type="caution">
    <text evidence="3">The sequence shown here is derived from an EMBL/GenBank/DDBJ whole genome shotgun (WGS) entry which is preliminary data.</text>
</comment>
<dbReference type="EMBL" id="QXFV01009953">
    <property type="protein sequence ID" value="KAE8954351.1"/>
    <property type="molecule type" value="Genomic_DNA"/>
</dbReference>
<organism evidence="3 5">
    <name type="scientific">Phytophthora rubi</name>
    <dbReference type="NCBI Taxonomy" id="129364"/>
    <lineage>
        <taxon>Eukaryota</taxon>
        <taxon>Sar</taxon>
        <taxon>Stramenopiles</taxon>
        <taxon>Oomycota</taxon>
        <taxon>Peronosporomycetes</taxon>
        <taxon>Peronosporales</taxon>
        <taxon>Peronosporaceae</taxon>
        <taxon>Phytophthora</taxon>
    </lineage>
</organism>
<dbReference type="EMBL" id="QXFU01009389">
    <property type="protein sequence ID" value="KAE8954985.1"/>
    <property type="molecule type" value="Genomic_DNA"/>
</dbReference>
<evidence type="ECO:0000313" key="4">
    <source>
        <dbReference type="Proteomes" id="UP000429607"/>
    </source>
</evidence>
<dbReference type="Proteomes" id="UP000429607">
    <property type="component" value="Unassembled WGS sequence"/>
</dbReference>
<accession>A0A6A3G8Y0</accession>
<protein>
    <submittedName>
        <fullName evidence="3">Uncharacterized protein</fullName>
    </submittedName>
</protein>
<gene>
    <name evidence="2" type="ORF">PR001_g32532</name>
    <name evidence="3" type="ORF">PR002_g31926</name>
</gene>
<dbReference type="AlphaFoldDB" id="A0A6A3G8Y0"/>
<keyword evidence="1" id="KW-0732">Signal</keyword>
<proteinExistence type="predicted"/>
<evidence type="ECO:0000313" key="3">
    <source>
        <dbReference type="EMBL" id="KAE8954985.1"/>
    </source>
</evidence>
<dbReference type="Proteomes" id="UP000435112">
    <property type="component" value="Unassembled WGS sequence"/>
</dbReference>
<feature type="chain" id="PRO_5036163919" evidence="1">
    <location>
        <begin position="22"/>
        <end position="53"/>
    </location>
</feature>
<feature type="signal peptide" evidence="1">
    <location>
        <begin position="1"/>
        <end position="21"/>
    </location>
</feature>
<evidence type="ECO:0000313" key="5">
    <source>
        <dbReference type="Proteomes" id="UP000435112"/>
    </source>
</evidence>